<comment type="caution">
    <text evidence="2">The sequence shown here is derived from an EMBL/GenBank/DDBJ whole genome shotgun (WGS) entry which is preliminary data.</text>
</comment>
<keyword evidence="1" id="KW-0732">Signal</keyword>
<gene>
    <name evidence="2" type="ORF">RSO01_20640</name>
</gene>
<dbReference type="RefSeq" id="WP_147148881.1">
    <property type="nucleotide sequence ID" value="NZ_BKAJ01000032.1"/>
</dbReference>
<reference evidence="2 3" key="1">
    <citation type="submission" date="2019-07" db="EMBL/GenBank/DDBJ databases">
        <title>Whole genome shotgun sequence of Reyranella soli NBRC 108950.</title>
        <authorList>
            <person name="Hosoyama A."/>
            <person name="Uohara A."/>
            <person name="Ohji S."/>
            <person name="Ichikawa N."/>
        </authorList>
    </citation>
    <scope>NUCLEOTIDE SEQUENCE [LARGE SCALE GENOMIC DNA]</scope>
    <source>
        <strain evidence="2 3">NBRC 108950</strain>
    </source>
</reference>
<protein>
    <submittedName>
        <fullName evidence="2">Uncharacterized protein</fullName>
    </submittedName>
</protein>
<evidence type="ECO:0000313" key="2">
    <source>
        <dbReference type="EMBL" id="GEP54898.1"/>
    </source>
</evidence>
<name>A0A512N7E1_9HYPH</name>
<dbReference type="Proteomes" id="UP000321058">
    <property type="component" value="Unassembled WGS sequence"/>
</dbReference>
<evidence type="ECO:0000256" key="1">
    <source>
        <dbReference type="SAM" id="SignalP"/>
    </source>
</evidence>
<accession>A0A512N7E1</accession>
<feature type="chain" id="PRO_5022036838" evidence="1">
    <location>
        <begin position="22"/>
        <end position="92"/>
    </location>
</feature>
<evidence type="ECO:0000313" key="3">
    <source>
        <dbReference type="Proteomes" id="UP000321058"/>
    </source>
</evidence>
<organism evidence="2 3">
    <name type="scientific">Reyranella soli</name>
    <dbReference type="NCBI Taxonomy" id="1230389"/>
    <lineage>
        <taxon>Bacteria</taxon>
        <taxon>Pseudomonadati</taxon>
        <taxon>Pseudomonadota</taxon>
        <taxon>Alphaproteobacteria</taxon>
        <taxon>Hyphomicrobiales</taxon>
        <taxon>Reyranellaceae</taxon>
        <taxon>Reyranella</taxon>
    </lineage>
</organism>
<dbReference type="AlphaFoldDB" id="A0A512N7E1"/>
<feature type="signal peptide" evidence="1">
    <location>
        <begin position="1"/>
        <end position="21"/>
    </location>
</feature>
<dbReference type="EMBL" id="BKAJ01000032">
    <property type="protein sequence ID" value="GEP54898.1"/>
    <property type="molecule type" value="Genomic_DNA"/>
</dbReference>
<proteinExistence type="predicted"/>
<sequence>MFKFAVAAMSLSIAFTASALADSAAGNACAANLTPDGQSIYTTTMAAKPTTQNQRDVLEKETRSLAMNNKIARGSARDNAIAAEACIKAALQ</sequence>
<keyword evidence="3" id="KW-1185">Reference proteome</keyword>